<dbReference type="SUPFAM" id="SSF103473">
    <property type="entry name" value="MFS general substrate transporter"/>
    <property type="match status" value="1"/>
</dbReference>
<dbReference type="PROSITE" id="PS50850">
    <property type="entry name" value="MFS"/>
    <property type="match status" value="1"/>
</dbReference>
<dbReference type="InterPro" id="IPR036259">
    <property type="entry name" value="MFS_trans_sf"/>
</dbReference>
<feature type="transmembrane region" description="Helical" evidence="6">
    <location>
        <begin position="305"/>
        <end position="328"/>
    </location>
</feature>
<name>A0A061AJV7_RHOTO</name>
<dbReference type="AlphaFoldDB" id="A0A061AJV7"/>
<dbReference type="GO" id="GO:0022857">
    <property type="term" value="F:transmembrane transporter activity"/>
    <property type="evidence" value="ECO:0007669"/>
    <property type="project" value="InterPro"/>
</dbReference>
<dbReference type="EMBL" id="LK052937">
    <property type="protein sequence ID" value="CDR37420.1"/>
    <property type="molecule type" value="Genomic_DNA"/>
</dbReference>
<evidence type="ECO:0000256" key="3">
    <source>
        <dbReference type="ARBA" id="ARBA00022692"/>
    </source>
</evidence>
<dbReference type="InterPro" id="IPR011701">
    <property type="entry name" value="MFS"/>
</dbReference>
<dbReference type="FunFam" id="1.20.1250.20:FF:000018">
    <property type="entry name" value="MFS transporter permease"/>
    <property type="match status" value="1"/>
</dbReference>
<feature type="transmembrane region" description="Helical" evidence="6">
    <location>
        <begin position="73"/>
        <end position="90"/>
    </location>
</feature>
<feature type="transmembrane region" description="Helical" evidence="6">
    <location>
        <begin position="237"/>
        <end position="257"/>
    </location>
</feature>
<feature type="transmembrane region" description="Helical" evidence="6">
    <location>
        <begin position="436"/>
        <end position="457"/>
    </location>
</feature>
<feature type="transmembrane region" description="Helical" evidence="6">
    <location>
        <begin position="469"/>
        <end position="489"/>
    </location>
</feature>
<dbReference type="GO" id="GO:0016020">
    <property type="term" value="C:membrane"/>
    <property type="evidence" value="ECO:0007669"/>
    <property type="project" value="UniProtKB-SubCell"/>
</dbReference>
<dbReference type="Gene3D" id="1.20.1250.20">
    <property type="entry name" value="MFS general substrate transporter like domains"/>
    <property type="match status" value="2"/>
</dbReference>
<keyword evidence="5 6" id="KW-0472">Membrane</keyword>
<gene>
    <name evidence="8" type="ORF">RHTO0S_02e14708g</name>
</gene>
<sequence length="527" mass="56985">MNTHDAEKAIDTTAHFEETAARPGPRFADGESLAGFTTTTSEKAGSSRYASSETGLEHVKASKAAERRLVRKLDVVILPMAVLLYLSAYLDRGAMGNAKLMGLEKTVLGNVDVRYSIALMCFYITYIVLSIPGTLFAKQFLPSTTIACGALVWSIATTCQAATHNPAALYVCRLFIGVGEAFFGQAMALYLSFWYTKQELAKRIGLFIAAGSLAGAFSGLIAAGVSKINSSIDNWRILFLVEGLPSLLLAIIVFFFLPSRPDSSKFLNEDERTIACTRLNAESNGEVGKGIDWAAVRYAFKDWKIYVLALAYSAMNLTLGSVSGFLPTIVKGLGYSNTDAQLYSVPPYACALGVMLLLTGISDRLKSRGVFVMLVYCIGIVGWAILYGVSPVHVSKGGLRARYFACCCLASAGYANIPLIMAWVSNNSPSESQRAVGLGMLNSVGQCLSILASFLFPKAEGPRFVKGESVNLAFQAFGLVIALCMTLYFRWENARRDKREGGRPVKGMRVEGVAAAYDQAIGYRYVA</sequence>
<feature type="transmembrane region" description="Helical" evidence="6">
    <location>
        <begin position="168"/>
        <end position="192"/>
    </location>
</feature>
<organism evidence="8">
    <name type="scientific">Rhodotorula toruloides</name>
    <name type="common">Yeast</name>
    <name type="synonym">Rhodosporidium toruloides</name>
    <dbReference type="NCBI Taxonomy" id="5286"/>
    <lineage>
        <taxon>Eukaryota</taxon>
        <taxon>Fungi</taxon>
        <taxon>Dikarya</taxon>
        <taxon>Basidiomycota</taxon>
        <taxon>Pucciniomycotina</taxon>
        <taxon>Microbotryomycetes</taxon>
        <taxon>Sporidiobolales</taxon>
        <taxon>Sporidiobolaceae</taxon>
        <taxon>Rhodotorula</taxon>
    </lineage>
</organism>
<dbReference type="OrthoDB" id="2985014at2759"/>
<keyword evidence="3 6" id="KW-0812">Transmembrane</keyword>
<evidence type="ECO:0000259" key="7">
    <source>
        <dbReference type="PROSITE" id="PS50850"/>
    </source>
</evidence>
<protein>
    <submittedName>
        <fullName evidence="8">RHTO0S02e14708g1_1</fullName>
    </submittedName>
</protein>
<feature type="transmembrane region" description="Helical" evidence="6">
    <location>
        <begin position="370"/>
        <end position="389"/>
    </location>
</feature>
<feature type="domain" description="Major facilitator superfamily (MFS) profile" evidence="7">
    <location>
        <begin position="77"/>
        <end position="496"/>
    </location>
</feature>
<feature type="transmembrane region" description="Helical" evidence="6">
    <location>
        <begin position="204"/>
        <end position="225"/>
    </location>
</feature>
<dbReference type="Pfam" id="PF07690">
    <property type="entry name" value="MFS_1"/>
    <property type="match status" value="1"/>
</dbReference>
<proteinExistence type="predicted"/>
<evidence type="ECO:0000256" key="6">
    <source>
        <dbReference type="SAM" id="Phobius"/>
    </source>
</evidence>
<evidence type="ECO:0000313" key="8">
    <source>
        <dbReference type="EMBL" id="CDR37420.1"/>
    </source>
</evidence>
<feature type="transmembrane region" description="Helical" evidence="6">
    <location>
        <begin position="401"/>
        <end position="424"/>
    </location>
</feature>
<dbReference type="PANTHER" id="PTHR43791">
    <property type="entry name" value="PERMEASE-RELATED"/>
    <property type="match status" value="1"/>
</dbReference>
<feature type="transmembrane region" description="Helical" evidence="6">
    <location>
        <begin position="140"/>
        <end position="156"/>
    </location>
</feature>
<comment type="subcellular location">
    <subcellularLocation>
        <location evidence="1">Membrane</location>
        <topology evidence="1">Multi-pass membrane protein</topology>
    </subcellularLocation>
</comment>
<reference evidence="8" key="1">
    <citation type="journal article" date="2014" name="Genome Announc.">
        <title>Draft genome sequence of Rhodosporidium toruloides CECT1137, an oleaginous yeast of biotechnological interest.</title>
        <authorList>
            <person name="Morin N."/>
            <person name="Calcas X."/>
            <person name="Devillers H."/>
            <person name="Durrens P."/>
            <person name="Sherman D.J."/>
            <person name="Nicaud J.-M."/>
            <person name="Neuveglise C."/>
        </authorList>
    </citation>
    <scope>NUCLEOTIDE SEQUENCE</scope>
    <source>
        <strain evidence="8">CECT1137</strain>
    </source>
</reference>
<evidence type="ECO:0000256" key="4">
    <source>
        <dbReference type="ARBA" id="ARBA00022989"/>
    </source>
</evidence>
<keyword evidence="2" id="KW-0813">Transport</keyword>
<dbReference type="FunFam" id="1.20.1250.20:FF:000013">
    <property type="entry name" value="MFS general substrate transporter"/>
    <property type="match status" value="1"/>
</dbReference>
<feature type="transmembrane region" description="Helical" evidence="6">
    <location>
        <begin position="340"/>
        <end position="358"/>
    </location>
</feature>
<dbReference type="PANTHER" id="PTHR43791:SF36">
    <property type="entry name" value="TRANSPORTER, PUTATIVE (AFU_ORTHOLOGUE AFUA_6G08340)-RELATED"/>
    <property type="match status" value="1"/>
</dbReference>
<evidence type="ECO:0000256" key="5">
    <source>
        <dbReference type="ARBA" id="ARBA00023136"/>
    </source>
</evidence>
<evidence type="ECO:0000256" key="2">
    <source>
        <dbReference type="ARBA" id="ARBA00022448"/>
    </source>
</evidence>
<feature type="transmembrane region" description="Helical" evidence="6">
    <location>
        <begin position="113"/>
        <end position="133"/>
    </location>
</feature>
<evidence type="ECO:0000256" key="1">
    <source>
        <dbReference type="ARBA" id="ARBA00004141"/>
    </source>
</evidence>
<keyword evidence="4 6" id="KW-1133">Transmembrane helix</keyword>
<dbReference type="InterPro" id="IPR020846">
    <property type="entry name" value="MFS_dom"/>
</dbReference>
<accession>A0A061AJV7</accession>